<evidence type="ECO:0000256" key="4">
    <source>
        <dbReference type="ARBA" id="ARBA00004752"/>
    </source>
</evidence>
<keyword evidence="8 19" id="KW-0132">Cell division</keyword>
<dbReference type="PANTHER" id="PTHR21071:SF4">
    <property type="entry name" value="UDP-N-ACETYLENOLPYRUVOYLGLUCOSAMINE REDUCTASE"/>
    <property type="match status" value="1"/>
</dbReference>
<keyword evidence="16 19" id="KW-0961">Cell wall biogenesis/degradation</keyword>
<keyword evidence="9 19" id="KW-0285">Flavoprotein</keyword>
<dbReference type="RefSeq" id="WP_342157874.1">
    <property type="nucleotide sequence ID" value="NZ_JBCDNA010000001.1"/>
</dbReference>
<dbReference type="PROSITE" id="PS51387">
    <property type="entry name" value="FAD_PCMH"/>
    <property type="match status" value="1"/>
</dbReference>
<keyword evidence="12 19" id="KW-0133">Cell shape</keyword>
<sequence>MFRKNVSLRAFNTFGIDAKAKKFAEVNSLDQLLDIVSKHKNLFVLSGGSNILLTQDIDNPVIHLNTKGIELVDKKEDKVWVKCQAGENWHEFVLWCLSHDFGGLENLSLIPGNVGTSPMQNIGAYGVEIKDCFDSLEALEISSGKIKTFRSEDCAFGYRESVFKNRLKGEFIIVSVTFQLSAKNHTINDGYGAIKDQLKLQGVNDPTIQDISEAVIAIRRSKLPDPKEIGNSGSFFKNPVIPKSHFLKLQTQFPEIPHYIVSKEEIKIPAGWLVEKCGYKGMRFGDAGVHKNQALVLVNYKNATGEQLLSLAKNIQQSVKKKFEINLEMEVNIL</sequence>
<dbReference type="Gene3D" id="3.90.78.10">
    <property type="entry name" value="UDP-N-acetylenolpyruvoylglucosamine reductase, C-terminal domain"/>
    <property type="match status" value="1"/>
</dbReference>
<dbReference type="GO" id="GO:0008762">
    <property type="term" value="F:UDP-N-acetylmuramate dehydrogenase activity"/>
    <property type="evidence" value="ECO:0007669"/>
    <property type="project" value="UniProtKB-EC"/>
</dbReference>
<dbReference type="SUPFAM" id="SSF56176">
    <property type="entry name" value="FAD-binding/transporter-associated domain-like"/>
    <property type="match status" value="1"/>
</dbReference>
<evidence type="ECO:0000256" key="1">
    <source>
        <dbReference type="ARBA" id="ARBA00001974"/>
    </source>
</evidence>
<dbReference type="HAMAP" id="MF_00037">
    <property type="entry name" value="MurB"/>
    <property type="match status" value="1"/>
</dbReference>
<evidence type="ECO:0000256" key="15">
    <source>
        <dbReference type="ARBA" id="ARBA00023306"/>
    </source>
</evidence>
<comment type="similarity">
    <text evidence="19">Belongs to the MurB family.</text>
</comment>
<evidence type="ECO:0000256" key="11">
    <source>
        <dbReference type="ARBA" id="ARBA00022857"/>
    </source>
</evidence>
<reference evidence="21 22" key="1">
    <citation type="submission" date="2024-04" db="EMBL/GenBank/DDBJ databases">
        <title>whole genome sequencing of Lutimonas vermicola strain IMCC1616.</title>
        <authorList>
            <person name="Bae S.S."/>
        </authorList>
    </citation>
    <scope>NUCLEOTIDE SEQUENCE [LARGE SCALE GENOMIC DNA]</scope>
    <source>
        <strain evidence="21 22">IMCC1616</strain>
    </source>
</reference>
<dbReference type="Gene3D" id="3.30.43.10">
    <property type="entry name" value="Uridine Diphospho-n-acetylenolpyruvylglucosamine Reductase, domain 2"/>
    <property type="match status" value="1"/>
</dbReference>
<dbReference type="EC" id="1.3.1.98" evidence="5 19"/>
<keyword evidence="7 19" id="KW-0963">Cytoplasm</keyword>
<comment type="cofactor">
    <cofactor evidence="1 19">
        <name>FAD</name>
        <dbReference type="ChEBI" id="CHEBI:57692"/>
    </cofactor>
</comment>
<organism evidence="21 22">
    <name type="scientific">Lutimonas vermicola</name>
    <dbReference type="NCBI Taxonomy" id="414288"/>
    <lineage>
        <taxon>Bacteria</taxon>
        <taxon>Pseudomonadati</taxon>
        <taxon>Bacteroidota</taxon>
        <taxon>Flavobacteriia</taxon>
        <taxon>Flavobacteriales</taxon>
        <taxon>Flavobacteriaceae</taxon>
        <taxon>Lutimonas</taxon>
    </lineage>
</organism>
<dbReference type="InterPro" id="IPR036635">
    <property type="entry name" value="MurB_C_sf"/>
</dbReference>
<feature type="active site" description="Proton donor" evidence="19">
    <location>
        <position position="234"/>
    </location>
</feature>
<evidence type="ECO:0000256" key="6">
    <source>
        <dbReference type="ARBA" id="ARBA00015188"/>
    </source>
</evidence>
<evidence type="ECO:0000256" key="10">
    <source>
        <dbReference type="ARBA" id="ARBA00022827"/>
    </source>
</evidence>
<evidence type="ECO:0000256" key="5">
    <source>
        <dbReference type="ARBA" id="ARBA00012518"/>
    </source>
</evidence>
<dbReference type="PANTHER" id="PTHR21071">
    <property type="entry name" value="UDP-N-ACETYLENOLPYRUVOYLGLUCOSAMINE REDUCTASE"/>
    <property type="match status" value="1"/>
</dbReference>
<protein>
    <recommendedName>
        <fullName evidence="6 19">UDP-N-acetylenolpyruvoylglucosamine reductase</fullName>
        <ecNumber evidence="5 19">1.3.1.98</ecNumber>
    </recommendedName>
    <alternativeName>
        <fullName evidence="17 19">UDP-N-acetylmuramate dehydrogenase</fullName>
    </alternativeName>
</protein>
<evidence type="ECO:0000256" key="17">
    <source>
        <dbReference type="ARBA" id="ARBA00031026"/>
    </source>
</evidence>
<dbReference type="InterPro" id="IPR003170">
    <property type="entry name" value="MurB"/>
</dbReference>
<dbReference type="Pfam" id="PF01565">
    <property type="entry name" value="FAD_binding_4"/>
    <property type="match status" value="1"/>
</dbReference>
<evidence type="ECO:0000256" key="19">
    <source>
        <dbReference type="HAMAP-Rule" id="MF_00037"/>
    </source>
</evidence>
<evidence type="ECO:0000256" key="7">
    <source>
        <dbReference type="ARBA" id="ARBA00022490"/>
    </source>
</evidence>
<dbReference type="InterPro" id="IPR016169">
    <property type="entry name" value="FAD-bd_PCMH_sub2"/>
</dbReference>
<evidence type="ECO:0000256" key="16">
    <source>
        <dbReference type="ARBA" id="ARBA00023316"/>
    </source>
</evidence>
<keyword evidence="22" id="KW-1185">Reference proteome</keyword>
<keyword evidence="13 19" id="KW-0573">Peptidoglycan synthesis</keyword>
<dbReference type="NCBIfam" id="TIGR00179">
    <property type="entry name" value="murB"/>
    <property type="match status" value="1"/>
</dbReference>
<dbReference type="InterPro" id="IPR011601">
    <property type="entry name" value="MurB_C"/>
</dbReference>
<evidence type="ECO:0000256" key="12">
    <source>
        <dbReference type="ARBA" id="ARBA00022960"/>
    </source>
</evidence>
<keyword evidence="10 19" id="KW-0274">FAD</keyword>
<comment type="subcellular location">
    <subcellularLocation>
        <location evidence="3 19">Cytoplasm</location>
    </subcellularLocation>
</comment>
<gene>
    <name evidence="19 21" type="primary">murB</name>
    <name evidence="21" type="ORF">AABB81_00450</name>
</gene>
<dbReference type="Pfam" id="PF02873">
    <property type="entry name" value="MurB_C"/>
    <property type="match status" value="1"/>
</dbReference>
<evidence type="ECO:0000256" key="9">
    <source>
        <dbReference type="ARBA" id="ARBA00022630"/>
    </source>
</evidence>
<feature type="domain" description="FAD-binding PCMH-type" evidence="20">
    <location>
        <begin position="16"/>
        <end position="183"/>
    </location>
</feature>
<evidence type="ECO:0000256" key="2">
    <source>
        <dbReference type="ARBA" id="ARBA00003921"/>
    </source>
</evidence>
<dbReference type="InterPro" id="IPR036318">
    <property type="entry name" value="FAD-bd_PCMH-like_sf"/>
</dbReference>
<feature type="active site" evidence="19">
    <location>
        <position position="159"/>
    </location>
</feature>
<keyword evidence="14 19" id="KW-0560">Oxidoreductase</keyword>
<dbReference type="Proteomes" id="UP001474120">
    <property type="component" value="Unassembled WGS sequence"/>
</dbReference>
<evidence type="ECO:0000256" key="3">
    <source>
        <dbReference type="ARBA" id="ARBA00004496"/>
    </source>
</evidence>
<comment type="caution">
    <text evidence="21">The sequence shown here is derived from an EMBL/GenBank/DDBJ whole genome shotgun (WGS) entry which is preliminary data.</text>
</comment>
<feature type="active site" evidence="19">
    <location>
        <position position="330"/>
    </location>
</feature>
<evidence type="ECO:0000256" key="13">
    <source>
        <dbReference type="ARBA" id="ARBA00022984"/>
    </source>
</evidence>
<dbReference type="SUPFAM" id="SSF56194">
    <property type="entry name" value="Uridine diphospho-N-Acetylenolpyruvylglucosamine reductase, MurB, C-terminal domain"/>
    <property type="match status" value="1"/>
</dbReference>
<evidence type="ECO:0000256" key="18">
    <source>
        <dbReference type="ARBA" id="ARBA00048914"/>
    </source>
</evidence>
<evidence type="ECO:0000256" key="8">
    <source>
        <dbReference type="ARBA" id="ARBA00022618"/>
    </source>
</evidence>
<comment type="catalytic activity">
    <reaction evidence="18 19">
        <text>UDP-N-acetyl-alpha-D-muramate + NADP(+) = UDP-N-acetyl-3-O-(1-carboxyvinyl)-alpha-D-glucosamine + NADPH + H(+)</text>
        <dbReference type="Rhea" id="RHEA:12248"/>
        <dbReference type="ChEBI" id="CHEBI:15378"/>
        <dbReference type="ChEBI" id="CHEBI:57783"/>
        <dbReference type="ChEBI" id="CHEBI:58349"/>
        <dbReference type="ChEBI" id="CHEBI:68483"/>
        <dbReference type="ChEBI" id="CHEBI:70757"/>
        <dbReference type="EC" id="1.3.1.98"/>
    </reaction>
</comment>
<dbReference type="NCBIfam" id="NF000755">
    <property type="entry name" value="PRK00046.1"/>
    <property type="match status" value="1"/>
</dbReference>
<dbReference type="InterPro" id="IPR016167">
    <property type="entry name" value="FAD-bd_PCMH_sub1"/>
</dbReference>
<dbReference type="EMBL" id="JBCDNA010000001">
    <property type="protein sequence ID" value="MEL4454346.1"/>
    <property type="molecule type" value="Genomic_DNA"/>
</dbReference>
<keyword evidence="11 19" id="KW-0521">NADP</keyword>
<accession>A0ABU9KZ18</accession>
<evidence type="ECO:0000256" key="14">
    <source>
        <dbReference type="ARBA" id="ARBA00023002"/>
    </source>
</evidence>
<evidence type="ECO:0000313" key="21">
    <source>
        <dbReference type="EMBL" id="MEL4454346.1"/>
    </source>
</evidence>
<evidence type="ECO:0000259" key="20">
    <source>
        <dbReference type="PROSITE" id="PS51387"/>
    </source>
</evidence>
<comment type="function">
    <text evidence="2 19">Cell wall formation.</text>
</comment>
<dbReference type="InterPro" id="IPR006094">
    <property type="entry name" value="Oxid_FAD_bind_N"/>
</dbReference>
<dbReference type="Gene3D" id="3.30.465.10">
    <property type="match status" value="1"/>
</dbReference>
<dbReference type="InterPro" id="IPR016166">
    <property type="entry name" value="FAD-bd_PCMH"/>
</dbReference>
<name>A0ABU9KZ18_9FLAO</name>
<keyword evidence="15 19" id="KW-0131">Cell cycle</keyword>
<proteinExistence type="inferred from homology"/>
<evidence type="ECO:0000313" key="22">
    <source>
        <dbReference type="Proteomes" id="UP001474120"/>
    </source>
</evidence>
<comment type="pathway">
    <text evidence="4 19">Cell wall biogenesis; peptidoglycan biosynthesis.</text>
</comment>